<dbReference type="PANTHER" id="PTHR15561">
    <property type="entry name" value="CALCITONIN GENE-RELATED PEPTIDE-RECEPTOR COMPONENT PROTEIN"/>
    <property type="match status" value="1"/>
</dbReference>
<dbReference type="SUPFAM" id="SSF47819">
    <property type="entry name" value="HRDC-like"/>
    <property type="match status" value="1"/>
</dbReference>
<accession>A0A8T2VF26</accession>
<keyword evidence="9" id="KW-1185">Reference proteome</keyword>
<keyword evidence="6" id="KW-0539">Nucleus</keyword>
<feature type="domain" description="RNA polymerase Rpb4/RPC9 core" evidence="7">
    <location>
        <begin position="1"/>
        <end position="94"/>
    </location>
</feature>
<dbReference type="PANTHER" id="PTHR15561:SF0">
    <property type="entry name" value="DNA-DIRECTED RNA POLYMERASE III SUBUNIT RPC9"/>
    <property type="match status" value="1"/>
</dbReference>
<evidence type="ECO:0000313" key="9">
    <source>
        <dbReference type="Proteomes" id="UP000825935"/>
    </source>
</evidence>
<evidence type="ECO:0000256" key="6">
    <source>
        <dbReference type="ARBA" id="ARBA00023242"/>
    </source>
</evidence>
<evidence type="ECO:0000256" key="1">
    <source>
        <dbReference type="ARBA" id="ARBA00004123"/>
    </source>
</evidence>
<name>A0A8T2VF26_CERRI</name>
<dbReference type="Gene3D" id="1.20.1250.40">
    <property type="match status" value="1"/>
</dbReference>
<dbReference type="InterPro" id="IPR038324">
    <property type="entry name" value="Rpb4/RPC9_sf"/>
</dbReference>
<dbReference type="SMART" id="SM00657">
    <property type="entry name" value="RPOL4c"/>
    <property type="match status" value="1"/>
</dbReference>
<dbReference type="GO" id="GO:0006384">
    <property type="term" value="P:transcription initiation at RNA polymerase III promoter"/>
    <property type="evidence" value="ECO:0007669"/>
    <property type="project" value="InterPro"/>
</dbReference>
<gene>
    <name evidence="8" type="ORF">KP509_01G025000</name>
</gene>
<dbReference type="AlphaFoldDB" id="A0A8T2VF26"/>
<dbReference type="EMBL" id="CM035406">
    <property type="protein sequence ID" value="KAH7445810.1"/>
    <property type="molecule type" value="Genomic_DNA"/>
</dbReference>
<dbReference type="Pfam" id="PF03874">
    <property type="entry name" value="RNA_pol_Rpb4"/>
    <property type="match status" value="1"/>
</dbReference>
<reference evidence="8" key="1">
    <citation type="submission" date="2021-08" db="EMBL/GenBank/DDBJ databases">
        <title>WGS assembly of Ceratopteris richardii.</title>
        <authorList>
            <person name="Marchant D.B."/>
            <person name="Chen G."/>
            <person name="Jenkins J."/>
            <person name="Shu S."/>
            <person name="Leebens-Mack J."/>
            <person name="Grimwood J."/>
            <person name="Schmutz J."/>
            <person name="Soltis P."/>
            <person name="Soltis D."/>
            <person name="Chen Z.-H."/>
        </authorList>
    </citation>
    <scope>NUCLEOTIDE SEQUENCE</scope>
    <source>
        <strain evidence="8">Whitten #5841</strain>
        <tissue evidence="8">Leaf</tissue>
    </source>
</reference>
<dbReference type="InterPro" id="IPR006590">
    <property type="entry name" value="RNA_pol_Rpb4/RPC9_core"/>
</dbReference>
<comment type="subcellular location">
    <subcellularLocation>
        <location evidence="1">Nucleus</location>
    </subcellularLocation>
</comment>
<keyword evidence="4" id="KW-0240">DNA-directed RNA polymerase</keyword>
<evidence type="ECO:0000313" key="8">
    <source>
        <dbReference type="EMBL" id="KAH7445810.1"/>
    </source>
</evidence>
<proteinExistence type="inferred from homology"/>
<dbReference type="Proteomes" id="UP000825935">
    <property type="component" value="Chromosome 1"/>
</dbReference>
<dbReference type="InterPro" id="IPR005574">
    <property type="entry name" value="Rpb4/RPC9"/>
</dbReference>
<evidence type="ECO:0000259" key="7">
    <source>
        <dbReference type="SMART" id="SM00657"/>
    </source>
</evidence>
<keyword evidence="5" id="KW-0804">Transcription</keyword>
<dbReference type="OrthoDB" id="1746530at2759"/>
<dbReference type="GO" id="GO:0000166">
    <property type="term" value="F:nucleotide binding"/>
    <property type="evidence" value="ECO:0007669"/>
    <property type="project" value="InterPro"/>
</dbReference>
<dbReference type="OMA" id="ACDEDEQ"/>
<dbReference type="InterPro" id="IPR038846">
    <property type="entry name" value="RPC9"/>
</dbReference>
<protein>
    <recommendedName>
        <fullName evidence="3">DNA-directed RNA polymerase III subunit RPC9</fullName>
    </recommendedName>
</protein>
<comment type="similarity">
    <text evidence="2">Belongs to the eukaryotic RPC9 RNA polymerase subunit family.</text>
</comment>
<dbReference type="InterPro" id="IPR010997">
    <property type="entry name" value="HRDC-like_sf"/>
</dbReference>
<evidence type="ECO:0000256" key="2">
    <source>
        <dbReference type="ARBA" id="ARBA00006898"/>
    </source>
</evidence>
<evidence type="ECO:0000256" key="4">
    <source>
        <dbReference type="ARBA" id="ARBA00022478"/>
    </source>
</evidence>
<sequence>MKVKQANSKLLCNFEVIDLLRSRGANQEDLSSFGSVTPSESKVYEYLSRTPAGTQTRDTLQSFLQKLDKYKLTKAECLQAVNLRPLSAVEVHLFWMCIP</sequence>
<organism evidence="8 9">
    <name type="scientific">Ceratopteris richardii</name>
    <name type="common">Triangle waterfern</name>
    <dbReference type="NCBI Taxonomy" id="49495"/>
    <lineage>
        <taxon>Eukaryota</taxon>
        <taxon>Viridiplantae</taxon>
        <taxon>Streptophyta</taxon>
        <taxon>Embryophyta</taxon>
        <taxon>Tracheophyta</taxon>
        <taxon>Polypodiopsida</taxon>
        <taxon>Polypodiidae</taxon>
        <taxon>Polypodiales</taxon>
        <taxon>Pteridineae</taxon>
        <taxon>Pteridaceae</taxon>
        <taxon>Parkerioideae</taxon>
        <taxon>Ceratopteris</taxon>
    </lineage>
</organism>
<comment type="caution">
    <text evidence="8">The sequence shown here is derived from an EMBL/GenBank/DDBJ whole genome shotgun (WGS) entry which is preliminary data.</text>
</comment>
<evidence type="ECO:0000256" key="5">
    <source>
        <dbReference type="ARBA" id="ARBA00023163"/>
    </source>
</evidence>
<evidence type="ECO:0000256" key="3">
    <source>
        <dbReference type="ARBA" id="ARBA00016672"/>
    </source>
</evidence>
<dbReference type="GO" id="GO:0005666">
    <property type="term" value="C:RNA polymerase III complex"/>
    <property type="evidence" value="ECO:0007669"/>
    <property type="project" value="InterPro"/>
</dbReference>